<protein>
    <recommendedName>
        <fullName evidence="3 11">Glutamate decarboxylase</fullName>
        <ecNumber evidence="3 11">4.1.1.15</ecNumber>
    </recommendedName>
</protein>
<feature type="modified residue" description="N6-(pyridoxal phosphate)lysine" evidence="9">
    <location>
        <position position="277"/>
    </location>
</feature>
<dbReference type="InterPro" id="IPR015424">
    <property type="entry name" value="PyrdxlP-dep_Trfase"/>
</dbReference>
<comment type="similarity">
    <text evidence="2 10">Belongs to the group II decarboxylase family.</text>
</comment>
<dbReference type="GO" id="GO:0004351">
    <property type="term" value="F:glutamate decarboxylase activity"/>
    <property type="evidence" value="ECO:0007669"/>
    <property type="project" value="UniProtKB-EC"/>
</dbReference>
<dbReference type="GO" id="GO:0005829">
    <property type="term" value="C:cytosol"/>
    <property type="evidence" value="ECO:0007669"/>
    <property type="project" value="TreeGrafter"/>
</dbReference>
<evidence type="ECO:0000256" key="2">
    <source>
        <dbReference type="ARBA" id="ARBA00009533"/>
    </source>
</evidence>
<dbReference type="FunFam" id="4.10.280.50:FF:000002">
    <property type="entry name" value="Glutamate decarboxylase"/>
    <property type="match status" value="1"/>
</dbReference>
<dbReference type="InterPro" id="IPR002129">
    <property type="entry name" value="PyrdxlP-dep_de-COase"/>
</dbReference>
<dbReference type="EC" id="4.1.1.15" evidence="3 11"/>
<evidence type="ECO:0000256" key="3">
    <source>
        <dbReference type="ARBA" id="ARBA00012421"/>
    </source>
</evidence>
<accession>A0A9Q0G2Y7</accession>
<dbReference type="InterPro" id="IPR015421">
    <property type="entry name" value="PyrdxlP-dep_Trfase_major"/>
</dbReference>
<dbReference type="Gene3D" id="4.10.280.50">
    <property type="match status" value="1"/>
</dbReference>
<dbReference type="Pfam" id="PF00282">
    <property type="entry name" value="Pyridoxal_deC"/>
    <property type="match status" value="1"/>
</dbReference>
<comment type="caution">
    <text evidence="12">The sequence shown here is derived from an EMBL/GenBank/DDBJ whole genome shotgun (WGS) entry which is preliminary data.</text>
</comment>
<reference evidence="12" key="1">
    <citation type="submission" date="2022-02" db="EMBL/GenBank/DDBJ databases">
        <authorList>
            <person name="Henning P.M."/>
            <person name="McCubbin A.G."/>
            <person name="Shore J.S."/>
        </authorList>
    </citation>
    <scope>NUCLEOTIDE SEQUENCE</scope>
    <source>
        <strain evidence="12">F60SS</strain>
        <tissue evidence="12">Leaves</tissue>
    </source>
</reference>
<keyword evidence="7 10" id="KW-0456">Lyase</keyword>
<dbReference type="NCBIfam" id="TIGR01788">
    <property type="entry name" value="Glu-decarb-GAD"/>
    <property type="match status" value="1"/>
</dbReference>
<keyword evidence="6 9" id="KW-0663">Pyridoxal phosphate</keyword>
<sequence length="494" mass="55949">MVLSRIASQSDVSVHSTFASRYVREPLPRYKMPENSIPKEAAFQIINDELMLDGKPRLNLASFVTTWMEPECDKLIMDSMNKNYVDMDEYPVTTELQNRCVNMIAHLFNAPLGEAEAAVGVGTVGSSEAIMLAGLAFKRKWQNKRKAQGLPYNNPNIVTGANVQVCWEKFARYFEVELKEVKLREDYYVMDPEKAVEMVDENTICVAAILGSTLNGEFEDVKLLNDLLLEKNKATGWDTPIHVDAASGGFIAPFLWPELEWDFRLPLVKSINVSGHKYGLVYAGVGWNIWRSKEDLPEELIFHINYLGADQPTFTLNFSKGSSQIIAQYYQLIRLGYEGYRNVMDNCHQNAMVLRKGLEETGRFKIVSKEVGVPLVAFSLKDNSSGHDEFEIAEMLRRFGWIVPAYTMPADAAHVTVLRVVIREDFSRALAERLVLDIIKVLHDLDALPPSHHKHQETPSPKKSDLEIQRETVACWKKFVLSNKSVAANKNKIC</sequence>
<name>A0A9Q0G2Y7_9ROSI</name>
<evidence type="ECO:0000256" key="9">
    <source>
        <dbReference type="PIRSR" id="PIRSR602129-50"/>
    </source>
</evidence>
<dbReference type="FunFam" id="3.90.1150.160:FF:000001">
    <property type="entry name" value="Glutamate decarboxylase"/>
    <property type="match status" value="1"/>
</dbReference>
<evidence type="ECO:0000256" key="6">
    <source>
        <dbReference type="ARBA" id="ARBA00022898"/>
    </source>
</evidence>
<dbReference type="Gene3D" id="3.40.640.10">
    <property type="entry name" value="Type I PLP-dependent aspartate aminotransferase-like (Major domain)"/>
    <property type="match status" value="1"/>
</dbReference>
<keyword evidence="5" id="KW-0112">Calmodulin-binding</keyword>
<dbReference type="GO" id="GO:0006538">
    <property type="term" value="P:L-glutamate catabolic process"/>
    <property type="evidence" value="ECO:0007669"/>
    <property type="project" value="TreeGrafter"/>
</dbReference>
<dbReference type="FunFam" id="3.40.640.10:FF:000022">
    <property type="entry name" value="Glutamate decarboxylase"/>
    <property type="match status" value="1"/>
</dbReference>
<evidence type="ECO:0000256" key="1">
    <source>
        <dbReference type="ARBA" id="ARBA00001933"/>
    </source>
</evidence>
<dbReference type="PANTHER" id="PTHR43321">
    <property type="entry name" value="GLUTAMATE DECARBOXYLASE"/>
    <property type="match status" value="1"/>
</dbReference>
<dbReference type="AlphaFoldDB" id="A0A9Q0G2Y7"/>
<dbReference type="OrthoDB" id="5152799at2759"/>
<keyword evidence="4 11" id="KW-0210">Decarboxylase</keyword>
<dbReference type="Gene3D" id="3.90.1150.160">
    <property type="match status" value="1"/>
</dbReference>
<dbReference type="GO" id="GO:0005516">
    <property type="term" value="F:calmodulin binding"/>
    <property type="evidence" value="ECO:0007669"/>
    <property type="project" value="UniProtKB-KW"/>
</dbReference>
<evidence type="ECO:0000256" key="4">
    <source>
        <dbReference type="ARBA" id="ARBA00022793"/>
    </source>
</evidence>
<dbReference type="SUPFAM" id="SSF53383">
    <property type="entry name" value="PLP-dependent transferases"/>
    <property type="match status" value="1"/>
</dbReference>
<dbReference type="Proteomes" id="UP001141552">
    <property type="component" value="Unassembled WGS sequence"/>
</dbReference>
<dbReference type="PANTHER" id="PTHR43321:SF3">
    <property type="entry name" value="GLUTAMATE DECARBOXYLASE"/>
    <property type="match status" value="1"/>
</dbReference>
<comment type="cofactor">
    <cofactor evidence="1 9 10">
        <name>pyridoxal 5'-phosphate</name>
        <dbReference type="ChEBI" id="CHEBI:597326"/>
    </cofactor>
</comment>
<dbReference type="InterPro" id="IPR010107">
    <property type="entry name" value="Glutamate_decarboxylase"/>
</dbReference>
<evidence type="ECO:0000256" key="7">
    <source>
        <dbReference type="ARBA" id="ARBA00023239"/>
    </source>
</evidence>
<evidence type="ECO:0000256" key="5">
    <source>
        <dbReference type="ARBA" id="ARBA00022860"/>
    </source>
</evidence>
<evidence type="ECO:0000313" key="13">
    <source>
        <dbReference type="Proteomes" id="UP001141552"/>
    </source>
</evidence>
<organism evidence="12 13">
    <name type="scientific">Turnera subulata</name>
    <dbReference type="NCBI Taxonomy" id="218843"/>
    <lineage>
        <taxon>Eukaryota</taxon>
        <taxon>Viridiplantae</taxon>
        <taxon>Streptophyta</taxon>
        <taxon>Embryophyta</taxon>
        <taxon>Tracheophyta</taxon>
        <taxon>Spermatophyta</taxon>
        <taxon>Magnoliopsida</taxon>
        <taxon>eudicotyledons</taxon>
        <taxon>Gunneridae</taxon>
        <taxon>Pentapetalae</taxon>
        <taxon>rosids</taxon>
        <taxon>fabids</taxon>
        <taxon>Malpighiales</taxon>
        <taxon>Passifloraceae</taxon>
        <taxon>Turnera</taxon>
    </lineage>
</organism>
<proteinExistence type="inferred from homology"/>
<evidence type="ECO:0000256" key="10">
    <source>
        <dbReference type="RuleBase" id="RU000382"/>
    </source>
</evidence>
<reference evidence="12" key="2">
    <citation type="journal article" date="2023" name="Plants (Basel)">
        <title>Annotation of the Turnera subulata (Passifloraceae) Draft Genome Reveals the S-Locus Evolved after the Divergence of Turneroideae from Passifloroideae in a Stepwise Manner.</title>
        <authorList>
            <person name="Henning P.M."/>
            <person name="Roalson E.H."/>
            <person name="Mir W."/>
            <person name="McCubbin A.G."/>
            <person name="Shore J.S."/>
        </authorList>
    </citation>
    <scope>NUCLEOTIDE SEQUENCE</scope>
    <source>
        <strain evidence="12">F60SS</strain>
    </source>
</reference>
<evidence type="ECO:0000256" key="8">
    <source>
        <dbReference type="ARBA" id="ARBA00048868"/>
    </source>
</evidence>
<gene>
    <name evidence="12" type="primary">GAD4_1</name>
    <name evidence="12" type="ORF">Tsubulata_001805</name>
</gene>
<comment type="catalytic activity">
    <reaction evidence="8 11">
        <text>L-glutamate + H(+) = 4-aminobutanoate + CO2</text>
        <dbReference type="Rhea" id="RHEA:17785"/>
        <dbReference type="ChEBI" id="CHEBI:15378"/>
        <dbReference type="ChEBI" id="CHEBI:16526"/>
        <dbReference type="ChEBI" id="CHEBI:29985"/>
        <dbReference type="ChEBI" id="CHEBI:59888"/>
        <dbReference type="EC" id="4.1.1.15"/>
    </reaction>
</comment>
<dbReference type="GO" id="GO:0030170">
    <property type="term" value="F:pyridoxal phosphate binding"/>
    <property type="evidence" value="ECO:0007669"/>
    <property type="project" value="InterPro"/>
</dbReference>
<evidence type="ECO:0000313" key="12">
    <source>
        <dbReference type="EMBL" id="KAJ4842455.1"/>
    </source>
</evidence>
<keyword evidence="13" id="KW-1185">Reference proteome</keyword>
<dbReference type="EMBL" id="JAKUCV010002480">
    <property type="protein sequence ID" value="KAJ4842455.1"/>
    <property type="molecule type" value="Genomic_DNA"/>
</dbReference>
<evidence type="ECO:0000256" key="11">
    <source>
        <dbReference type="RuleBase" id="RU361171"/>
    </source>
</evidence>